<gene>
    <name evidence="1" type="ORF">ACFPA8_04695</name>
</gene>
<sequence length="105" mass="11736">MGDMVIVGYRPKRGGEDELLALTREHVPLLRRLGLATDRPALVMRAKSGVIVEVFEWRDGGITAAHEHPDVVAMWGRYAAVCDYVPLRELPEAGDMFAQFEPVDM</sequence>
<dbReference type="Proteomes" id="UP001595997">
    <property type="component" value="Unassembled WGS sequence"/>
</dbReference>
<protein>
    <recommendedName>
        <fullName evidence="3">Antibiotic biosynthesis monooxygenase</fullName>
    </recommendedName>
</protein>
<reference evidence="2" key="1">
    <citation type="journal article" date="2019" name="Int. J. Syst. Evol. Microbiol.">
        <title>The Global Catalogue of Microorganisms (GCM) 10K type strain sequencing project: providing services to taxonomists for standard genome sequencing and annotation.</title>
        <authorList>
            <consortium name="The Broad Institute Genomics Platform"/>
            <consortium name="The Broad Institute Genome Sequencing Center for Infectious Disease"/>
            <person name="Wu L."/>
            <person name="Ma J."/>
        </authorList>
    </citation>
    <scope>NUCLEOTIDE SEQUENCE [LARGE SCALE GENOMIC DNA]</scope>
    <source>
        <strain evidence="2">CGMCC 4.7357</strain>
    </source>
</reference>
<accession>A0ABV9A0E4</accession>
<dbReference type="EMBL" id="JBHSFH010000003">
    <property type="protein sequence ID" value="MFC4493432.1"/>
    <property type="molecule type" value="Genomic_DNA"/>
</dbReference>
<evidence type="ECO:0000313" key="2">
    <source>
        <dbReference type="Proteomes" id="UP001595997"/>
    </source>
</evidence>
<dbReference type="RefSeq" id="WP_386442635.1">
    <property type="nucleotide sequence ID" value="NZ_JBHSFH010000003.1"/>
</dbReference>
<organism evidence="1 2">
    <name type="scientific">Streptomyces ovatisporus</name>
    <dbReference type="NCBI Taxonomy" id="1128682"/>
    <lineage>
        <taxon>Bacteria</taxon>
        <taxon>Bacillati</taxon>
        <taxon>Actinomycetota</taxon>
        <taxon>Actinomycetes</taxon>
        <taxon>Kitasatosporales</taxon>
        <taxon>Streptomycetaceae</taxon>
        <taxon>Streptomyces</taxon>
    </lineage>
</organism>
<proteinExistence type="predicted"/>
<name>A0ABV9A0E4_9ACTN</name>
<keyword evidence="2" id="KW-1185">Reference proteome</keyword>
<evidence type="ECO:0008006" key="3">
    <source>
        <dbReference type="Google" id="ProtNLM"/>
    </source>
</evidence>
<evidence type="ECO:0000313" key="1">
    <source>
        <dbReference type="EMBL" id="MFC4493432.1"/>
    </source>
</evidence>
<comment type="caution">
    <text evidence="1">The sequence shown here is derived from an EMBL/GenBank/DDBJ whole genome shotgun (WGS) entry which is preliminary data.</text>
</comment>